<keyword evidence="3" id="KW-0378">Hydrolase</keyword>
<dbReference type="Gene3D" id="1.10.30.50">
    <property type="match status" value="1"/>
</dbReference>
<gene>
    <name evidence="3" type="ORF">ACD661_13785</name>
</gene>
<sequence>MTTYRIYKPQLRIDFNYSCGYCKANEPEIGGSKNSFQIDHYRPKKQFPELINNFQNLIYACRECNQYKSSYWPTRSQSLLQQKIINPKLDKFEKHIDQTNFEWKGKTIRGKWNIITLRLSSQSHILRRTDRAKILRMIERFLEEIPEFQNEIIRLEKSDDIEHLQKLKDEYEAHLEDINMLRRKIEGPME</sequence>
<dbReference type="CDD" id="cd00085">
    <property type="entry name" value="HNHc"/>
    <property type="match status" value="1"/>
</dbReference>
<evidence type="ECO:0000313" key="3">
    <source>
        <dbReference type="EMBL" id="MFJ1269631.1"/>
    </source>
</evidence>
<evidence type="ECO:0000259" key="2">
    <source>
        <dbReference type="Pfam" id="PF01844"/>
    </source>
</evidence>
<dbReference type="InterPro" id="IPR003615">
    <property type="entry name" value="HNH_nuc"/>
</dbReference>
<name>A0ABW8DA97_9GAMM</name>
<protein>
    <submittedName>
        <fullName evidence="3">HNH endonuclease</fullName>
    </submittedName>
</protein>
<dbReference type="Pfam" id="PF01844">
    <property type="entry name" value="HNH"/>
    <property type="match status" value="1"/>
</dbReference>
<dbReference type="InterPro" id="IPR002711">
    <property type="entry name" value="HNH"/>
</dbReference>
<proteinExistence type="predicted"/>
<dbReference type="RefSeq" id="WP_400188444.1">
    <property type="nucleotide sequence ID" value="NZ_JBGORX010000007.1"/>
</dbReference>
<feature type="domain" description="HNH" evidence="2">
    <location>
        <begin position="19"/>
        <end position="69"/>
    </location>
</feature>
<evidence type="ECO:0000256" key="1">
    <source>
        <dbReference type="SAM" id="Coils"/>
    </source>
</evidence>
<reference evidence="3 4" key="1">
    <citation type="submission" date="2024-08" db="EMBL/GenBank/DDBJ databases">
        <title>Draft Genome Sequence of Legionella lytica strain DSB2004, Isolated From a Fire Sprinkler System.</title>
        <authorList>
            <person name="Everhart A.D."/>
            <person name="Kidane D.T."/>
            <person name="Farone A.L."/>
            <person name="Farone M.B."/>
        </authorList>
    </citation>
    <scope>NUCLEOTIDE SEQUENCE [LARGE SCALE GENOMIC DNA]</scope>
    <source>
        <strain evidence="3 4">DSB2004</strain>
    </source>
</reference>
<accession>A0ABW8DA97</accession>
<keyword evidence="3" id="KW-0255">Endonuclease</keyword>
<organism evidence="3 4">
    <name type="scientific">Legionella lytica</name>
    <dbReference type="NCBI Taxonomy" id="96232"/>
    <lineage>
        <taxon>Bacteria</taxon>
        <taxon>Pseudomonadati</taxon>
        <taxon>Pseudomonadota</taxon>
        <taxon>Gammaproteobacteria</taxon>
        <taxon>Legionellales</taxon>
        <taxon>Legionellaceae</taxon>
        <taxon>Legionella</taxon>
    </lineage>
</organism>
<dbReference type="GO" id="GO:0004519">
    <property type="term" value="F:endonuclease activity"/>
    <property type="evidence" value="ECO:0007669"/>
    <property type="project" value="UniProtKB-KW"/>
</dbReference>
<evidence type="ECO:0000313" key="4">
    <source>
        <dbReference type="Proteomes" id="UP001615550"/>
    </source>
</evidence>
<keyword evidence="1" id="KW-0175">Coiled coil</keyword>
<keyword evidence="4" id="KW-1185">Reference proteome</keyword>
<comment type="caution">
    <text evidence="3">The sequence shown here is derived from an EMBL/GenBank/DDBJ whole genome shotgun (WGS) entry which is preliminary data.</text>
</comment>
<feature type="coiled-coil region" evidence="1">
    <location>
        <begin position="138"/>
        <end position="184"/>
    </location>
</feature>
<keyword evidence="3" id="KW-0540">Nuclease</keyword>
<dbReference type="Proteomes" id="UP001615550">
    <property type="component" value="Unassembled WGS sequence"/>
</dbReference>
<dbReference type="EMBL" id="JBGORX010000007">
    <property type="protein sequence ID" value="MFJ1269631.1"/>
    <property type="molecule type" value="Genomic_DNA"/>
</dbReference>